<proteinExistence type="inferred from homology"/>
<feature type="binding site" evidence="3">
    <location>
        <position position="173"/>
    </location>
    <ligand>
        <name>Cu cation</name>
        <dbReference type="ChEBI" id="CHEBI:23378"/>
    </ligand>
</feature>
<keyword evidence="2 3" id="KW-0186">Copper</keyword>
<comment type="caution">
    <text evidence="6">The sequence shown here is derived from an EMBL/GenBank/DDBJ whole genome shotgun (WGS) entry which is preliminary data.</text>
</comment>
<feature type="binding site" evidence="3">
    <location>
        <position position="87"/>
    </location>
    <ligand>
        <name>Cu cation</name>
        <dbReference type="ChEBI" id="CHEBI:23378"/>
    </ligand>
</feature>
<accession>A0A8J4H9X7</accession>
<keyword evidence="4" id="KW-1015">Disulfide bond</keyword>
<evidence type="ECO:0000256" key="1">
    <source>
        <dbReference type="ARBA" id="ARBA00010996"/>
    </source>
</evidence>
<evidence type="ECO:0000256" key="3">
    <source>
        <dbReference type="PIRSR" id="PIRSR603782-1"/>
    </source>
</evidence>
<organism evidence="6">
    <name type="scientific">Acidicaldus sp</name>
    <dbReference type="NCBI Taxonomy" id="1872105"/>
    <lineage>
        <taxon>Bacteria</taxon>
        <taxon>Pseudomonadati</taxon>
        <taxon>Pseudomonadota</taxon>
        <taxon>Alphaproteobacteria</taxon>
        <taxon>Acetobacterales</taxon>
        <taxon>Acetobacteraceae</taxon>
        <taxon>Acidicaldus</taxon>
    </lineage>
</organism>
<reference evidence="6" key="1">
    <citation type="journal article" date="2020" name="mSystems">
        <title>Genome- and Community-Level Interaction Insights into Carbon Utilization and Element Cycling Functions of Hydrothermarchaeota in Hydrothermal Sediment.</title>
        <authorList>
            <person name="Zhou Z."/>
            <person name="Liu Y."/>
            <person name="Xu W."/>
            <person name="Pan J."/>
            <person name="Luo Z.H."/>
            <person name="Li M."/>
        </authorList>
    </citation>
    <scope>NUCLEOTIDE SEQUENCE</scope>
    <source>
        <strain evidence="6">SpSt-997</strain>
    </source>
</reference>
<dbReference type="PANTHER" id="PTHR12151">
    <property type="entry name" value="ELECTRON TRANSPORT PROTIN SCO1/SENC FAMILY MEMBER"/>
    <property type="match status" value="1"/>
</dbReference>
<dbReference type="CDD" id="cd02968">
    <property type="entry name" value="SCO"/>
    <property type="match status" value="1"/>
</dbReference>
<dbReference type="GO" id="GO:0046872">
    <property type="term" value="F:metal ion binding"/>
    <property type="evidence" value="ECO:0007669"/>
    <property type="project" value="UniProtKB-KW"/>
</dbReference>
<dbReference type="Gene3D" id="3.40.30.10">
    <property type="entry name" value="Glutaredoxin"/>
    <property type="match status" value="1"/>
</dbReference>
<feature type="disulfide bond" description="Redox-active" evidence="4">
    <location>
        <begin position="83"/>
        <end position="87"/>
    </location>
</feature>
<comment type="similarity">
    <text evidence="1">Belongs to the SCO1/2 family.</text>
</comment>
<dbReference type="SUPFAM" id="SSF52833">
    <property type="entry name" value="Thioredoxin-like"/>
    <property type="match status" value="1"/>
</dbReference>
<dbReference type="EMBL" id="DTQM01000082">
    <property type="protein sequence ID" value="HGC42428.1"/>
    <property type="molecule type" value="Genomic_DNA"/>
</dbReference>
<evidence type="ECO:0000256" key="2">
    <source>
        <dbReference type="ARBA" id="ARBA00023008"/>
    </source>
</evidence>
<dbReference type="PROSITE" id="PS51352">
    <property type="entry name" value="THIOREDOXIN_2"/>
    <property type="match status" value="1"/>
</dbReference>
<evidence type="ECO:0000313" key="6">
    <source>
        <dbReference type="EMBL" id="HGC42428.1"/>
    </source>
</evidence>
<feature type="binding site" evidence="3">
    <location>
        <position position="83"/>
    </location>
    <ligand>
        <name>Cu cation</name>
        <dbReference type="ChEBI" id="CHEBI:23378"/>
    </ligand>
</feature>
<name>A0A8J4H9X7_9PROT</name>
<dbReference type="Pfam" id="PF02630">
    <property type="entry name" value="SCO1-SenC"/>
    <property type="match status" value="1"/>
</dbReference>
<evidence type="ECO:0000259" key="5">
    <source>
        <dbReference type="PROSITE" id="PS51352"/>
    </source>
</evidence>
<evidence type="ECO:0000256" key="4">
    <source>
        <dbReference type="PIRSR" id="PIRSR603782-2"/>
    </source>
</evidence>
<dbReference type="AlphaFoldDB" id="A0A8J4H9X7"/>
<dbReference type="InterPro" id="IPR003782">
    <property type="entry name" value="SCO1/SenC"/>
</dbReference>
<feature type="domain" description="Thioredoxin" evidence="5">
    <location>
        <begin position="38"/>
        <end position="208"/>
    </location>
</feature>
<dbReference type="InterPro" id="IPR013766">
    <property type="entry name" value="Thioredoxin_domain"/>
</dbReference>
<dbReference type="InterPro" id="IPR036249">
    <property type="entry name" value="Thioredoxin-like_sf"/>
</dbReference>
<sequence length="211" mass="22445">MSRALRLILPAILVVLALAGATLWLTGLPGLSPAGRGGAVGITLPAGTAIGGGFHLIDEHGTPVSPEDYRGRWMLVYFGYTFCPDVCPTTLQTIATALDKLGKGEAEKIAPLFITIDPERDTPPVLARYVGQFDPRIIGLTGTPAAIADAARAYRVYYAKETPKDGSPYTMDHSSFIYLMDPEGRLAALFGPQTTADELAAGIKQKLGQDK</sequence>
<keyword evidence="3" id="KW-0479">Metal-binding</keyword>
<protein>
    <submittedName>
        <fullName evidence="6">SCO family protein</fullName>
    </submittedName>
</protein>
<gene>
    <name evidence="6" type="ORF">ENY07_04265</name>
</gene>
<dbReference type="FunFam" id="3.40.30.10:FF:000013">
    <property type="entry name" value="Blast:Protein SCO1 homolog, mitochondrial"/>
    <property type="match status" value="1"/>
</dbReference>
<dbReference type="PANTHER" id="PTHR12151:SF25">
    <property type="entry name" value="LINALOOL DEHYDRATASE_ISOMERASE DOMAIN-CONTAINING PROTEIN"/>
    <property type="match status" value="1"/>
</dbReference>